<dbReference type="Pfam" id="PF23840">
    <property type="entry name" value="Phage_tail_terminator"/>
    <property type="match status" value="1"/>
</dbReference>
<protein>
    <recommendedName>
        <fullName evidence="3">DUF3168 domain-containing protein</fullName>
    </recommendedName>
</protein>
<evidence type="ECO:0000313" key="1">
    <source>
        <dbReference type="EMBL" id="MDG9699251.1"/>
    </source>
</evidence>
<organism evidence="1 2">
    <name type="scientific">Ottowia cancrivicina</name>
    <dbReference type="NCBI Taxonomy" id="3040346"/>
    <lineage>
        <taxon>Bacteria</taxon>
        <taxon>Pseudomonadati</taxon>
        <taxon>Pseudomonadota</taxon>
        <taxon>Betaproteobacteria</taxon>
        <taxon>Burkholderiales</taxon>
        <taxon>Comamonadaceae</taxon>
        <taxon>Ottowia</taxon>
    </lineage>
</organism>
<reference evidence="1 2" key="1">
    <citation type="submission" date="2023-04" db="EMBL/GenBank/DDBJ databases">
        <title>Ottowia paracancer sp. nov., isolated from human stomach.</title>
        <authorList>
            <person name="Song Y."/>
        </authorList>
    </citation>
    <scope>NUCLEOTIDE SEQUENCE [LARGE SCALE GENOMIC DNA]</scope>
    <source>
        <strain evidence="1 2">10c7w1</strain>
    </source>
</reference>
<accession>A0AAW6RL18</accession>
<evidence type="ECO:0008006" key="3">
    <source>
        <dbReference type="Google" id="ProtNLM"/>
    </source>
</evidence>
<dbReference type="Proteomes" id="UP001237156">
    <property type="component" value="Unassembled WGS sequence"/>
</dbReference>
<sequence>MSTAGLATARANNFLALEPLLADLLRQALQGMRPAVQVLTAADLADVKLTRQHTPAVHLVYGGYRIEDDAGARLLLAHTWHAVTVVRNVASARTGQDARQDAGPLLERVMSALLGAHLKGATHPLKLAQPPRPWHEAGTQFIPTTVVVKTVFHKT</sequence>
<keyword evidence="2" id="KW-1185">Reference proteome</keyword>
<comment type="caution">
    <text evidence="1">The sequence shown here is derived from an EMBL/GenBank/DDBJ whole genome shotgun (WGS) entry which is preliminary data.</text>
</comment>
<proteinExistence type="predicted"/>
<gene>
    <name evidence="1" type="ORF">QB898_05860</name>
</gene>
<dbReference type="InterPro" id="IPR056912">
    <property type="entry name" value="Phage_JBD30_tail_term-like"/>
</dbReference>
<dbReference type="EMBL" id="JARVII010000009">
    <property type="protein sequence ID" value="MDG9699251.1"/>
    <property type="molecule type" value="Genomic_DNA"/>
</dbReference>
<dbReference type="AlphaFoldDB" id="A0AAW6RL18"/>
<evidence type="ECO:0000313" key="2">
    <source>
        <dbReference type="Proteomes" id="UP001237156"/>
    </source>
</evidence>
<dbReference type="RefSeq" id="WP_279524185.1">
    <property type="nucleotide sequence ID" value="NZ_JARVII010000009.1"/>
</dbReference>
<name>A0AAW6RL18_9BURK</name>